<keyword evidence="1" id="KW-0812">Transmembrane</keyword>
<dbReference type="AlphaFoldDB" id="A0A4C1VMX6"/>
<evidence type="ECO:0000313" key="3">
    <source>
        <dbReference type="Proteomes" id="UP000299102"/>
    </source>
</evidence>
<sequence>MEPTFQVASRNDMLVLLRPSLAGYALVFAMPQPSLNGDALVVVLILLYCAFLDKKKIMAMYFYGRLPPDAKALVQLARTMRTAVEP</sequence>
<feature type="transmembrane region" description="Helical" evidence="1">
    <location>
        <begin position="12"/>
        <end position="29"/>
    </location>
</feature>
<evidence type="ECO:0000313" key="2">
    <source>
        <dbReference type="EMBL" id="GBP40053.1"/>
    </source>
</evidence>
<organism evidence="2 3">
    <name type="scientific">Eumeta variegata</name>
    <name type="common">Bagworm moth</name>
    <name type="synonym">Eumeta japonica</name>
    <dbReference type="NCBI Taxonomy" id="151549"/>
    <lineage>
        <taxon>Eukaryota</taxon>
        <taxon>Metazoa</taxon>
        <taxon>Ecdysozoa</taxon>
        <taxon>Arthropoda</taxon>
        <taxon>Hexapoda</taxon>
        <taxon>Insecta</taxon>
        <taxon>Pterygota</taxon>
        <taxon>Neoptera</taxon>
        <taxon>Endopterygota</taxon>
        <taxon>Lepidoptera</taxon>
        <taxon>Glossata</taxon>
        <taxon>Ditrysia</taxon>
        <taxon>Tineoidea</taxon>
        <taxon>Psychidae</taxon>
        <taxon>Oiketicinae</taxon>
        <taxon>Eumeta</taxon>
    </lineage>
</organism>
<keyword evidence="3" id="KW-1185">Reference proteome</keyword>
<proteinExistence type="predicted"/>
<dbReference type="Proteomes" id="UP000299102">
    <property type="component" value="Unassembled WGS sequence"/>
</dbReference>
<evidence type="ECO:0000256" key="1">
    <source>
        <dbReference type="SAM" id="Phobius"/>
    </source>
</evidence>
<gene>
    <name evidence="2" type="ORF">EVAR_19182_1</name>
</gene>
<name>A0A4C1VMX6_EUMVA</name>
<keyword evidence="1" id="KW-0472">Membrane</keyword>
<protein>
    <submittedName>
        <fullName evidence="2">Uncharacterized protein</fullName>
    </submittedName>
</protein>
<accession>A0A4C1VMX6</accession>
<feature type="transmembrane region" description="Helical" evidence="1">
    <location>
        <begin position="35"/>
        <end position="52"/>
    </location>
</feature>
<reference evidence="2 3" key="1">
    <citation type="journal article" date="2019" name="Commun. Biol.">
        <title>The bagworm genome reveals a unique fibroin gene that provides high tensile strength.</title>
        <authorList>
            <person name="Kono N."/>
            <person name="Nakamura H."/>
            <person name="Ohtoshi R."/>
            <person name="Tomita M."/>
            <person name="Numata K."/>
            <person name="Arakawa K."/>
        </authorList>
    </citation>
    <scope>NUCLEOTIDE SEQUENCE [LARGE SCALE GENOMIC DNA]</scope>
</reference>
<keyword evidence="1" id="KW-1133">Transmembrane helix</keyword>
<comment type="caution">
    <text evidence="2">The sequence shown here is derived from an EMBL/GenBank/DDBJ whole genome shotgun (WGS) entry which is preliminary data.</text>
</comment>
<dbReference type="EMBL" id="BGZK01000375">
    <property type="protein sequence ID" value="GBP40053.1"/>
    <property type="molecule type" value="Genomic_DNA"/>
</dbReference>